<dbReference type="AlphaFoldDB" id="A0A371J5C8"/>
<name>A0A371J5C8_9FIRM</name>
<organism evidence="2 3">
    <name type="scientific">Romboutsia weinsteinii</name>
    <dbReference type="NCBI Taxonomy" id="2020949"/>
    <lineage>
        <taxon>Bacteria</taxon>
        <taxon>Bacillati</taxon>
        <taxon>Bacillota</taxon>
        <taxon>Clostridia</taxon>
        <taxon>Peptostreptococcales</taxon>
        <taxon>Peptostreptococcaceae</taxon>
        <taxon>Romboutsia</taxon>
    </lineage>
</organism>
<protein>
    <submittedName>
        <fullName evidence="2">Molybdenum cofactor cytidylyltransferase</fullName>
        <ecNumber evidence="2">2.7.7.76</ecNumber>
    </submittedName>
</protein>
<evidence type="ECO:0000313" key="3">
    <source>
        <dbReference type="Proteomes" id="UP000215694"/>
    </source>
</evidence>
<dbReference type="OrthoDB" id="9797742at2"/>
<reference evidence="2 3" key="1">
    <citation type="journal article" date="2017" name="Genome Announc.">
        <title>Draft Genome Sequence of Romboutsia weinsteinii sp. nov. Strain CCRI-19649(T) Isolated from Surface Water.</title>
        <authorList>
            <person name="Maheux A.F."/>
            <person name="Boudreau D.K."/>
            <person name="Berube E."/>
            <person name="Boissinot M."/>
            <person name="Cantin P."/>
            <person name="Raymond F."/>
            <person name="Corbeil J."/>
            <person name="Omar R.F."/>
            <person name="Bergeron M.G."/>
        </authorList>
    </citation>
    <scope>NUCLEOTIDE SEQUENCE [LARGE SCALE GENOMIC DNA]</scope>
    <source>
        <strain evidence="2 3">CCRI-19649</strain>
    </source>
</reference>
<dbReference type="EC" id="2.7.7.76" evidence="2"/>
<dbReference type="Gene3D" id="3.90.550.10">
    <property type="entry name" value="Spore Coat Polysaccharide Biosynthesis Protein SpsA, Chain A"/>
    <property type="match status" value="1"/>
</dbReference>
<dbReference type="PANTHER" id="PTHR43777">
    <property type="entry name" value="MOLYBDENUM COFACTOR CYTIDYLYLTRANSFERASE"/>
    <property type="match status" value="1"/>
</dbReference>
<comment type="caution">
    <text evidence="2">The sequence shown here is derived from an EMBL/GenBank/DDBJ whole genome shotgun (WGS) entry which is preliminary data.</text>
</comment>
<sequence length="188" mass="21510">MINAIIMASGYASRMGENKLLLDYNGIPIIEHVFKEVEKSNFGSVLVVSQYEEVLKLSKKYNFIAIYNENAHIGQSESIKLGIKNSSVCDGFMFFVGDQPFIDSKYINKIIDKFAEDKEYIVMPKNNLRKGNPVIFPYSKKDELILLQKDEKGKKIISKTSKVKYINVPDSMLIDIDTKEDYKKYIGV</sequence>
<accession>A0A371J5C8</accession>
<dbReference type="InterPro" id="IPR017696">
    <property type="entry name" value="Mo_hydrolase_YgfJ"/>
</dbReference>
<dbReference type="PANTHER" id="PTHR43777:SF1">
    <property type="entry name" value="MOLYBDENUM COFACTOR CYTIDYLYLTRANSFERASE"/>
    <property type="match status" value="1"/>
</dbReference>
<proteinExistence type="predicted"/>
<gene>
    <name evidence="2" type="primary">mocA</name>
    <name evidence="2" type="ORF">CHL78_006775</name>
</gene>
<feature type="domain" description="MobA-like NTP transferase" evidence="1">
    <location>
        <begin position="4"/>
        <end position="161"/>
    </location>
</feature>
<dbReference type="GO" id="GO:0061602">
    <property type="term" value="F:molybdenum cofactor cytidylyltransferase activity"/>
    <property type="evidence" value="ECO:0007669"/>
    <property type="project" value="UniProtKB-EC"/>
</dbReference>
<evidence type="ECO:0000313" key="2">
    <source>
        <dbReference type="EMBL" id="RDY28001.1"/>
    </source>
</evidence>
<dbReference type="SUPFAM" id="SSF53448">
    <property type="entry name" value="Nucleotide-diphospho-sugar transferases"/>
    <property type="match status" value="1"/>
</dbReference>
<evidence type="ECO:0000259" key="1">
    <source>
        <dbReference type="Pfam" id="PF12804"/>
    </source>
</evidence>
<dbReference type="EMBL" id="NOJY02000009">
    <property type="protein sequence ID" value="RDY28001.1"/>
    <property type="molecule type" value="Genomic_DNA"/>
</dbReference>
<dbReference type="NCBIfam" id="TIGR03310">
    <property type="entry name" value="matur_MocA_YgfJ"/>
    <property type="match status" value="1"/>
</dbReference>
<keyword evidence="2" id="KW-0808">Transferase</keyword>
<dbReference type="Proteomes" id="UP000215694">
    <property type="component" value="Unassembled WGS sequence"/>
</dbReference>
<dbReference type="Pfam" id="PF12804">
    <property type="entry name" value="NTP_transf_3"/>
    <property type="match status" value="1"/>
</dbReference>
<dbReference type="CDD" id="cd04182">
    <property type="entry name" value="GT_2_like_f"/>
    <property type="match status" value="1"/>
</dbReference>
<dbReference type="InterPro" id="IPR025877">
    <property type="entry name" value="MobA-like_NTP_Trfase"/>
</dbReference>
<dbReference type="RefSeq" id="WP_094369645.1">
    <property type="nucleotide sequence ID" value="NZ_NOJY02000009.1"/>
</dbReference>
<dbReference type="InterPro" id="IPR029044">
    <property type="entry name" value="Nucleotide-diphossugar_trans"/>
</dbReference>
<keyword evidence="3" id="KW-1185">Reference proteome</keyword>
<keyword evidence="2" id="KW-0548">Nucleotidyltransferase</keyword>